<dbReference type="Proteomes" id="UP000826271">
    <property type="component" value="Unassembled WGS sequence"/>
</dbReference>
<feature type="region of interest" description="Disordered" evidence="1">
    <location>
        <begin position="299"/>
        <end position="328"/>
    </location>
</feature>
<dbReference type="AlphaFoldDB" id="A0AAV6XT55"/>
<evidence type="ECO:0000256" key="1">
    <source>
        <dbReference type="SAM" id="MobiDB-lite"/>
    </source>
</evidence>
<sequence>MDENSASSSKCPNVKEIAAPPKEEYYSSSEEEKNNDELKIEEISSLTFINLVDRVITHKWYTKVTLVIHKEYTLQAIAMIDSGAGLNCINEEMILSRYFKKTTEILNAEDRRKLIVNYKSQNSAISNKGICLAMSFIMIQETPKEERLREETYALALEANNAGKYVYPYISISTKWIILMEEKYAGLKPHEVASFYLKDYVEPLIYPKTFEVYQDILTLTRSVEFGMNERAGGDTAFSKAIIKKIIYLSQGLFNLEQPKKSSTKGSQSTPDLTELLKTAVKGLSKEEIKQQFKAFLSEDLSEDEEDIETLLSKSDSIMQDEQDPYEDN</sequence>
<name>A0AAV6XT55_9LAMI</name>
<feature type="compositionally biased region" description="Acidic residues" evidence="1">
    <location>
        <begin position="299"/>
        <end position="308"/>
    </location>
</feature>
<feature type="compositionally biased region" description="Basic and acidic residues" evidence="1">
    <location>
        <begin position="21"/>
        <end position="31"/>
    </location>
</feature>
<organism evidence="2 3">
    <name type="scientific">Buddleja alternifolia</name>
    <dbReference type="NCBI Taxonomy" id="168488"/>
    <lineage>
        <taxon>Eukaryota</taxon>
        <taxon>Viridiplantae</taxon>
        <taxon>Streptophyta</taxon>
        <taxon>Embryophyta</taxon>
        <taxon>Tracheophyta</taxon>
        <taxon>Spermatophyta</taxon>
        <taxon>Magnoliopsida</taxon>
        <taxon>eudicotyledons</taxon>
        <taxon>Gunneridae</taxon>
        <taxon>Pentapetalae</taxon>
        <taxon>asterids</taxon>
        <taxon>lamiids</taxon>
        <taxon>Lamiales</taxon>
        <taxon>Scrophulariaceae</taxon>
        <taxon>Buddlejeae</taxon>
        <taxon>Buddleja</taxon>
    </lineage>
</organism>
<proteinExistence type="predicted"/>
<feature type="compositionally biased region" description="Polar residues" evidence="1">
    <location>
        <begin position="1"/>
        <end position="11"/>
    </location>
</feature>
<reference evidence="2" key="1">
    <citation type="submission" date="2019-10" db="EMBL/GenBank/DDBJ databases">
        <authorList>
            <person name="Zhang R."/>
            <person name="Pan Y."/>
            <person name="Wang J."/>
            <person name="Ma R."/>
            <person name="Yu S."/>
        </authorList>
    </citation>
    <scope>NUCLEOTIDE SEQUENCE</scope>
    <source>
        <strain evidence="2">LA-IB0</strain>
        <tissue evidence="2">Leaf</tissue>
    </source>
</reference>
<evidence type="ECO:0000313" key="2">
    <source>
        <dbReference type="EMBL" id="KAG8382185.1"/>
    </source>
</evidence>
<evidence type="ECO:0000313" key="3">
    <source>
        <dbReference type="Proteomes" id="UP000826271"/>
    </source>
</evidence>
<feature type="compositionally biased region" description="Acidic residues" evidence="1">
    <location>
        <begin position="318"/>
        <end position="328"/>
    </location>
</feature>
<feature type="region of interest" description="Disordered" evidence="1">
    <location>
        <begin position="1"/>
        <end position="31"/>
    </location>
</feature>
<gene>
    <name evidence="2" type="ORF">BUALT_Bualt05G0050500</name>
</gene>
<comment type="caution">
    <text evidence="2">The sequence shown here is derived from an EMBL/GenBank/DDBJ whole genome shotgun (WGS) entry which is preliminary data.</text>
</comment>
<dbReference type="EMBL" id="WHWC01000005">
    <property type="protein sequence ID" value="KAG8382185.1"/>
    <property type="molecule type" value="Genomic_DNA"/>
</dbReference>
<protein>
    <submittedName>
        <fullName evidence="2">Uncharacterized protein</fullName>
    </submittedName>
</protein>
<accession>A0AAV6XT55</accession>
<keyword evidence="3" id="KW-1185">Reference proteome</keyword>